<feature type="compositionally biased region" description="Low complexity" evidence="2">
    <location>
        <begin position="322"/>
        <end position="332"/>
    </location>
</feature>
<evidence type="ECO:0000313" key="4">
    <source>
        <dbReference type="EMBL" id="JAG50758.1"/>
    </source>
</evidence>
<feature type="compositionally biased region" description="Basic and acidic residues" evidence="2">
    <location>
        <begin position="491"/>
        <end position="505"/>
    </location>
</feature>
<dbReference type="SMART" id="SM00355">
    <property type="entry name" value="ZnF_C2H2"/>
    <property type="match status" value="1"/>
</dbReference>
<dbReference type="GO" id="GO:0008270">
    <property type="term" value="F:zinc ion binding"/>
    <property type="evidence" value="ECO:0007669"/>
    <property type="project" value="UniProtKB-KW"/>
</dbReference>
<keyword evidence="1" id="KW-0863">Zinc-finger</keyword>
<dbReference type="PROSITE" id="PS00028">
    <property type="entry name" value="ZINC_FINGER_C2H2_1"/>
    <property type="match status" value="1"/>
</dbReference>
<feature type="region of interest" description="Disordered" evidence="2">
    <location>
        <begin position="47"/>
        <end position="143"/>
    </location>
</feature>
<keyword evidence="1" id="KW-0862">Zinc</keyword>
<feature type="compositionally biased region" description="Basic and acidic residues" evidence="2">
    <location>
        <begin position="73"/>
        <end position="137"/>
    </location>
</feature>
<accession>A0A0K8SBT8</accession>
<feature type="region of interest" description="Disordered" evidence="2">
    <location>
        <begin position="322"/>
        <end position="409"/>
    </location>
</feature>
<dbReference type="PROSITE" id="PS50157">
    <property type="entry name" value="ZINC_FINGER_C2H2_2"/>
    <property type="match status" value="1"/>
</dbReference>
<feature type="compositionally biased region" description="Basic and acidic residues" evidence="2">
    <location>
        <begin position="427"/>
        <end position="469"/>
    </location>
</feature>
<feature type="compositionally biased region" description="Low complexity" evidence="2">
    <location>
        <begin position="470"/>
        <end position="486"/>
    </location>
</feature>
<dbReference type="EMBL" id="GBRD01015068">
    <property type="protein sequence ID" value="JAG50758.1"/>
    <property type="molecule type" value="Transcribed_RNA"/>
</dbReference>
<evidence type="ECO:0000259" key="3">
    <source>
        <dbReference type="PROSITE" id="PS50157"/>
    </source>
</evidence>
<feature type="compositionally biased region" description="Low complexity" evidence="2">
    <location>
        <begin position="373"/>
        <end position="384"/>
    </location>
</feature>
<feature type="region of interest" description="Disordered" evidence="2">
    <location>
        <begin position="421"/>
        <end position="541"/>
    </location>
</feature>
<evidence type="ECO:0000256" key="2">
    <source>
        <dbReference type="SAM" id="MobiDB-lite"/>
    </source>
</evidence>
<evidence type="ECO:0000256" key="1">
    <source>
        <dbReference type="PROSITE-ProRule" id="PRU00042"/>
    </source>
</evidence>
<organism evidence="4">
    <name type="scientific">Lygus hesperus</name>
    <name type="common">Western plant bug</name>
    <dbReference type="NCBI Taxonomy" id="30085"/>
    <lineage>
        <taxon>Eukaryota</taxon>
        <taxon>Metazoa</taxon>
        <taxon>Ecdysozoa</taxon>
        <taxon>Arthropoda</taxon>
        <taxon>Hexapoda</taxon>
        <taxon>Insecta</taxon>
        <taxon>Pterygota</taxon>
        <taxon>Neoptera</taxon>
        <taxon>Paraneoptera</taxon>
        <taxon>Hemiptera</taxon>
        <taxon>Heteroptera</taxon>
        <taxon>Panheteroptera</taxon>
        <taxon>Cimicomorpha</taxon>
        <taxon>Miridae</taxon>
        <taxon>Mirini</taxon>
        <taxon>Lygus</taxon>
    </lineage>
</organism>
<name>A0A0K8SBT8_LYGHE</name>
<sequence length="541" mass="59914">MFVCCCGASFQFLGQITSHKKKNCEWIYVCPHCDRVYKDFDKMSEHKKEHKKRPVQVPAPEPVSVPVVPTTLTKEEKNEKEEEAKPKDKDEEKKLESSEDVKADEVTSAKPGEVAKAKSDEVIEAKSDGKVDSKLDGKPNSADAPKKIELAHALVKPKLKIKPVEKKIPPHIRGRVPNQIQGNFMGNQMRPNMMPNQGMMNPQQNFMGGFNNQGMNFGMGMQPMMNMGMGNFGPMNTGMNMGNFGGFNMPNQFCGPNMGMMNMGGMNNMGMNNMGMNMGGANMGGMNMGMGMNMGGVNAPNMGGMNNGPNMGGMNSASNMMGMNMGSHVGGNAPTNQGGFNPAPGGKVTPGTRDQNASRLLILDKVRESNIDPPMRGRSISPSPRRGEDSRGSHGLSPPRRGLDKDRDSFRERDFRDRFDYRDDDSMDRLGSSDRKWKDDSRDRYSPSDRDRDRSDRGWPKRSMSREEFLSNNSSSFFSKLNSGSGVFAKNETHFDRNYSPRDDGPPGLGKLGFSGLQKRDNPDPHVISRPSKMMRPSEYL</sequence>
<proteinExistence type="predicted"/>
<dbReference type="InterPro" id="IPR013087">
    <property type="entry name" value="Znf_C2H2_type"/>
</dbReference>
<reference evidence="4" key="1">
    <citation type="submission" date="2014-09" db="EMBL/GenBank/DDBJ databases">
        <authorList>
            <person name="Magalhaes I.L.F."/>
            <person name="Oliveira U."/>
            <person name="Santos F.R."/>
            <person name="Vidigal T.H.D.A."/>
            <person name="Brescovit A.D."/>
            <person name="Santos A.J."/>
        </authorList>
    </citation>
    <scope>NUCLEOTIDE SEQUENCE</scope>
</reference>
<feature type="domain" description="C2H2-type" evidence="3">
    <location>
        <begin position="28"/>
        <end position="50"/>
    </location>
</feature>
<keyword evidence="1" id="KW-0479">Metal-binding</keyword>
<dbReference type="AlphaFoldDB" id="A0A0K8SBT8"/>
<protein>
    <recommendedName>
        <fullName evidence="3">C2H2-type domain-containing protein</fullName>
    </recommendedName>
</protein>